<protein>
    <submittedName>
        <fullName evidence="1 3">Uncharacterized protein</fullName>
    </submittedName>
</protein>
<reference evidence="1 2" key="2">
    <citation type="submission" date="2018-11" db="EMBL/GenBank/DDBJ databases">
        <authorList>
            <consortium name="Pathogen Informatics"/>
        </authorList>
    </citation>
    <scope>NUCLEOTIDE SEQUENCE [LARGE SCALE GENOMIC DNA]</scope>
    <source>
        <strain evidence="1 2">Egypt</strain>
    </source>
</reference>
<dbReference type="WBParaSite" id="ECPE_0000671801-mRNA-1">
    <property type="protein sequence ID" value="ECPE_0000671801-mRNA-1"/>
    <property type="gene ID" value="ECPE_0000671801"/>
</dbReference>
<reference evidence="3" key="1">
    <citation type="submission" date="2016-06" db="UniProtKB">
        <authorList>
            <consortium name="WormBaseParasite"/>
        </authorList>
    </citation>
    <scope>IDENTIFICATION</scope>
</reference>
<accession>A0A183AIC0</accession>
<gene>
    <name evidence="1" type="ORF">ECPE_LOCUS6705</name>
</gene>
<dbReference type="Proteomes" id="UP000272942">
    <property type="component" value="Unassembled WGS sequence"/>
</dbReference>
<evidence type="ECO:0000313" key="2">
    <source>
        <dbReference type="Proteomes" id="UP000272942"/>
    </source>
</evidence>
<evidence type="ECO:0000313" key="3">
    <source>
        <dbReference type="WBParaSite" id="ECPE_0000671801-mRNA-1"/>
    </source>
</evidence>
<proteinExistence type="predicted"/>
<evidence type="ECO:0000313" key="1">
    <source>
        <dbReference type="EMBL" id="VDP79112.1"/>
    </source>
</evidence>
<name>A0A183AIC0_9TREM</name>
<dbReference type="EMBL" id="UZAN01043727">
    <property type="protein sequence ID" value="VDP79112.1"/>
    <property type="molecule type" value="Genomic_DNA"/>
</dbReference>
<dbReference type="OrthoDB" id="297219at2759"/>
<sequence length="376" mass="41384">MWVDPSCRKERISKTWQYVDLELGVFSGSGALKHNLGHESLALQLLVQTPIGGSFVQPDLTNSVRPSTLVKASHAYSKRMETVWRVLTRLVPNDPTQSAMISYTAVLDSLIQAVPTLCYLYFMFSILTSDVQCLPTSLPSLLSLLTRLDQLRASIRSDQPAARAKTRWSAPEPKAVGISDRICARRFLALSVGGLAAFAALRQRHRHPLLEQLFTIWAQVMQEHRAVDTFPREFVFPSQLTYLLPSRVALERCVFPFSLSNAASLRGLLCPLFLAQFAHQLNSFSGQVGELAANTLVDQISCGPRAGPRAPAEPSGIRLPSLDVFSDPAMLRGSQLESYASCLPVSLELILLSVELERWSSLIAGDATVNEFSGTT</sequence>
<dbReference type="AlphaFoldDB" id="A0A183AIC0"/>
<organism evidence="3">
    <name type="scientific">Echinostoma caproni</name>
    <dbReference type="NCBI Taxonomy" id="27848"/>
    <lineage>
        <taxon>Eukaryota</taxon>
        <taxon>Metazoa</taxon>
        <taxon>Spiralia</taxon>
        <taxon>Lophotrochozoa</taxon>
        <taxon>Platyhelminthes</taxon>
        <taxon>Trematoda</taxon>
        <taxon>Digenea</taxon>
        <taxon>Plagiorchiida</taxon>
        <taxon>Echinostomata</taxon>
        <taxon>Echinostomatoidea</taxon>
        <taxon>Echinostomatidae</taxon>
        <taxon>Echinostoma</taxon>
    </lineage>
</organism>
<keyword evidence="2" id="KW-1185">Reference proteome</keyword>